<evidence type="ECO:0008006" key="3">
    <source>
        <dbReference type="Google" id="ProtNLM"/>
    </source>
</evidence>
<dbReference type="KEGG" id="crq:GCK72_019460"/>
<dbReference type="Proteomes" id="UP000483820">
    <property type="component" value="Chromosome V"/>
</dbReference>
<evidence type="ECO:0000313" key="2">
    <source>
        <dbReference type="Proteomes" id="UP000483820"/>
    </source>
</evidence>
<dbReference type="InterPro" id="IPR029058">
    <property type="entry name" value="AB_hydrolase_fold"/>
</dbReference>
<name>A0A6A5GE11_CAERE</name>
<accession>A0A6A5GE11</accession>
<dbReference type="Gene3D" id="3.40.50.1820">
    <property type="entry name" value="alpha/beta hydrolase"/>
    <property type="match status" value="1"/>
</dbReference>
<proteinExistence type="predicted"/>
<protein>
    <recommendedName>
        <fullName evidence="3">AB hydrolase-1 domain-containing protein</fullName>
    </recommendedName>
</protein>
<gene>
    <name evidence="1" type="ORF">GCK72_019460</name>
</gene>
<organism evidence="1 2">
    <name type="scientific">Caenorhabditis remanei</name>
    <name type="common">Caenorhabditis vulgaris</name>
    <dbReference type="NCBI Taxonomy" id="31234"/>
    <lineage>
        <taxon>Eukaryota</taxon>
        <taxon>Metazoa</taxon>
        <taxon>Ecdysozoa</taxon>
        <taxon>Nematoda</taxon>
        <taxon>Chromadorea</taxon>
        <taxon>Rhabditida</taxon>
        <taxon>Rhabditina</taxon>
        <taxon>Rhabditomorpha</taxon>
        <taxon>Rhabditoidea</taxon>
        <taxon>Rhabditidae</taxon>
        <taxon>Peloderinae</taxon>
        <taxon>Caenorhabditis</taxon>
    </lineage>
</organism>
<evidence type="ECO:0000313" key="1">
    <source>
        <dbReference type="EMBL" id="KAF1752905.1"/>
    </source>
</evidence>
<dbReference type="PANTHER" id="PTHR47533:SF1">
    <property type="entry name" value="AB HYDROLASE-1 DOMAIN-CONTAINING PROTEIN"/>
    <property type="match status" value="1"/>
</dbReference>
<dbReference type="CTD" id="9839504"/>
<dbReference type="AlphaFoldDB" id="A0A6A5GE11"/>
<dbReference type="EMBL" id="WUAV01000005">
    <property type="protein sequence ID" value="KAF1752905.1"/>
    <property type="molecule type" value="Genomic_DNA"/>
</dbReference>
<reference evidence="1 2" key="1">
    <citation type="submission" date="2019-12" db="EMBL/GenBank/DDBJ databases">
        <title>Chromosome-level assembly of the Caenorhabditis remanei genome.</title>
        <authorList>
            <person name="Teterina A.A."/>
            <person name="Willis J.H."/>
            <person name="Phillips P.C."/>
        </authorList>
    </citation>
    <scope>NUCLEOTIDE SEQUENCE [LARGE SCALE GENOMIC DNA]</scope>
    <source>
        <strain evidence="1 2">PX506</strain>
        <tissue evidence="1">Whole organism</tissue>
    </source>
</reference>
<dbReference type="SUPFAM" id="SSF53474">
    <property type="entry name" value="alpha/beta-Hydrolases"/>
    <property type="match status" value="1"/>
</dbReference>
<sequence length="310" mass="34797">MEETPAPRARISEPKLQKKVVKFQTENEKDVELEAVYEDSLSSGSSLGTVVGFHGSPGSHNDFKYVRSKLDEMGIRFIGINYPGFGNTPGYEGQEHGNPERQNFTNALLDELQIEGKIIFIGHSRGCENALQTAVGRPSHGLVLINPTGFRHHKGIRPVYRLEYLNSLYGMLPSFMGNAMMLGIYKAIGFKVQSGEEAINAMRSAMRMSLEDQIEYIEKLNQKNTKKLIIFGGNDHLVEEEIVLEKLEKHDGLEHFRFGDNINEDEKLKIMETFTGNRLGASVFVAKDTHFQNKSQADLVAEACKKMLEA</sequence>
<dbReference type="RefSeq" id="XP_003115219.2">
    <property type="nucleotide sequence ID" value="XM_003115171.2"/>
</dbReference>
<dbReference type="PANTHER" id="PTHR47533">
    <property type="entry name" value="PROTEIN CBG21859"/>
    <property type="match status" value="1"/>
</dbReference>
<dbReference type="GeneID" id="9839504"/>
<comment type="caution">
    <text evidence="1">The sequence shown here is derived from an EMBL/GenBank/DDBJ whole genome shotgun (WGS) entry which is preliminary data.</text>
</comment>
<dbReference type="InterPro" id="IPR010463">
    <property type="entry name" value="DUF1057"/>
</dbReference>
<dbReference type="Pfam" id="PF06342">
    <property type="entry name" value="DUF1057"/>
    <property type="match status" value="1"/>
</dbReference>